<evidence type="ECO:0000259" key="4">
    <source>
        <dbReference type="PROSITE" id="PS01124"/>
    </source>
</evidence>
<dbReference type="SMART" id="SM00342">
    <property type="entry name" value="HTH_ARAC"/>
    <property type="match status" value="1"/>
</dbReference>
<dbReference type="PROSITE" id="PS01124">
    <property type="entry name" value="HTH_ARAC_FAMILY_2"/>
    <property type="match status" value="1"/>
</dbReference>
<keyword evidence="2" id="KW-0238">DNA-binding</keyword>
<dbReference type="RefSeq" id="WP_063177203.1">
    <property type="nucleotide sequence ID" value="NZ_FCNY02000010.1"/>
</dbReference>
<dbReference type="PRINTS" id="PR00032">
    <property type="entry name" value="HTHARAC"/>
</dbReference>
<protein>
    <submittedName>
        <fullName evidence="5">AraC family transcriptional regulator</fullName>
    </submittedName>
</protein>
<proteinExistence type="predicted"/>
<dbReference type="SUPFAM" id="SSF46689">
    <property type="entry name" value="Homeodomain-like"/>
    <property type="match status" value="2"/>
</dbReference>
<dbReference type="Proteomes" id="UP000054740">
    <property type="component" value="Unassembled WGS sequence"/>
</dbReference>
<dbReference type="InterPro" id="IPR020449">
    <property type="entry name" value="Tscrpt_reg_AraC-type_HTH"/>
</dbReference>
<keyword evidence="3" id="KW-0804">Transcription</keyword>
<name>A0A158I7F2_CABCO</name>
<dbReference type="PANTHER" id="PTHR46796">
    <property type="entry name" value="HTH-TYPE TRANSCRIPTIONAL ACTIVATOR RHAS-RELATED"/>
    <property type="match status" value="1"/>
</dbReference>
<evidence type="ECO:0000256" key="3">
    <source>
        <dbReference type="ARBA" id="ARBA00023163"/>
    </source>
</evidence>
<keyword evidence="1" id="KW-0805">Transcription regulation</keyword>
<dbReference type="AlphaFoldDB" id="A0A158I7F2"/>
<dbReference type="InterPro" id="IPR018060">
    <property type="entry name" value="HTH_AraC"/>
</dbReference>
<sequence length="322" mass="35727">MVTTTDPVLVDRAAAYDFLSPHFELPVLIKEVSWRSIAASMDNRGDRINIAYWKDEAHVERRYSAPTQSSHYIIEVLLRATTITCSKNGRNLRNGPVAFGATQVTAPEDQLEASFTRSAEAIHVFVPRSVVASVHLQLHGKAAAPDYRLVDPGFAADTMMGKLACMLLETEALRNPYAHAFSNSLAMAILTRAMENGSQLDEKPRQALPPWWLERTIAYMESRLGERVTLSDIADLAGLSRMHFASQFKRLTGLSPHTYLTVMRLETAKGLLAENRMPIAQIAISVGFNSQAHFTTVFRKVTGMTPQRWRLSAASTAQVEAP</sequence>
<feature type="domain" description="HTH araC/xylS-type" evidence="4">
    <location>
        <begin position="214"/>
        <end position="312"/>
    </location>
</feature>
<dbReference type="GO" id="GO:0043565">
    <property type="term" value="F:sequence-specific DNA binding"/>
    <property type="evidence" value="ECO:0007669"/>
    <property type="project" value="InterPro"/>
</dbReference>
<dbReference type="InterPro" id="IPR050204">
    <property type="entry name" value="AraC_XylS_family_regulators"/>
</dbReference>
<evidence type="ECO:0000313" key="5">
    <source>
        <dbReference type="EMBL" id="SAL52031.1"/>
    </source>
</evidence>
<dbReference type="PROSITE" id="PS00041">
    <property type="entry name" value="HTH_ARAC_FAMILY_1"/>
    <property type="match status" value="1"/>
</dbReference>
<reference evidence="6" key="1">
    <citation type="submission" date="2016-01" db="EMBL/GenBank/DDBJ databases">
        <authorList>
            <person name="Peeters C."/>
        </authorList>
    </citation>
    <scope>NUCLEOTIDE SEQUENCE [LARGE SCALE GENOMIC DNA]</scope>
</reference>
<dbReference type="InterPro" id="IPR009057">
    <property type="entry name" value="Homeodomain-like_sf"/>
</dbReference>
<organism evidence="5 6">
    <name type="scientific">Caballeronia cordobensis</name>
    <name type="common">Burkholderia cordobensis</name>
    <dbReference type="NCBI Taxonomy" id="1353886"/>
    <lineage>
        <taxon>Bacteria</taxon>
        <taxon>Pseudomonadati</taxon>
        <taxon>Pseudomonadota</taxon>
        <taxon>Betaproteobacteria</taxon>
        <taxon>Burkholderiales</taxon>
        <taxon>Burkholderiaceae</taxon>
        <taxon>Caballeronia</taxon>
    </lineage>
</organism>
<dbReference type="Gene3D" id="1.10.10.60">
    <property type="entry name" value="Homeodomain-like"/>
    <property type="match status" value="2"/>
</dbReference>
<keyword evidence="6" id="KW-1185">Reference proteome</keyword>
<dbReference type="PANTHER" id="PTHR46796:SF14">
    <property type="entry name" value="TRANSCRIPTIONAL REGULATORY PROTEIN"/>
    <property type="match status" value="1"/>
</dbReference>
<dbReference type="EMBL" id="FCNY02000010">
    <property type="protein sequence ID" value="SAL52031.1"/>
    <property type="molecule type" value="Genomic_DNA"/>
</dbReference>
<dbReference type="InterPro" id="IPR018062">
    <property type="entry name" value="HTH_AraC-typ_CS"/>
</dbReference>
<evidence type="ECO:0000313" key="6">
    <source>
        <dbReference type="Proteomes" id="UP000054740"/>
    </source>
</evidence>
<dbReference type="Pfam" id="PF12833">
    <property type="entry name" value="HTH_18"/>
    <property type="match status" value="1"/>
</dbReference>
<evidence type="ECO:0000256" key="1">
    <source>
        <dbReference type="ARBA" id="ARBA00023015"/>
    </source>
</evidence>
<dbReference type="GO" id="GO:0003700">
    <property type="term" value="F:DNA-binding transcription factor activity"/>
    <property type="evidence" value="ECO:0007669"/>
    <property type="project" value="InterPro"/>
</dbReference>
<accession>A0A158I7F2</accession>
<evidence type="ECO:0000256" key="2">
    <source>
        <dbReference type="ARBA" id="ARBA00023125"/>
    </source>
</evidence>
<gene>
    <name evidence="5" type="ORF">AWB70_04284</name>
</gene>